<dbReference type="OrthoDB" id="407668at2759"/>
<gene>
    <name evidence="2" type="primary">REV1</name>
    <name evidence="2" type="ORF">SNEC2469_LOCUS32822</name>
</gene>
<keyword evidence="1" id="KW-0472">Membrane</keyword>
<sequence>MSLLSISFNDVFFLDPMQLADCLKDFPECCGFVYQYAKTMQSDLHSGAFGANDVIPLESVLSLRESTDAYKILNISERKTLEKFVVPACDQAKESFSQWLQRFLNKTDPENVASRYHMLAELSRFFPELEMENGSYSAFVDEPAIHRALSCMASVLWLVKDSFDEFSRPQKSGDKMPLEMWQRLQEFVRWTGVRSDVSSLYGTFVLIVARGLSKSKQLLWQFPEKHQQPDAAVTHMLRARHNVLPSAAELDLDMRTVMCKVSSLHQVFAIGQFMQGENTPLNIRNLQEELKIESDPAVFKIFLLSEFASLLGIGASSRTSGSSFLNKRTGRTVISSLHALQQLESQPCVSVYWNYLCTWARTLQLALDEPADFAFARLACICRMNDRNPRLKLLYLSWANMNQADRAVLTDFFLADGIRNHACVFSYLPACFDNAQKNPAVGFATFLDLLVELVEIIWMQMESNATPRQPVLNLFDLAAFTGVVRSRSVFCSCLEHTKILHMPNGDMQLTMTSKNWSRTEEATDHPISVPSSLRQLVRRQNLHSRIVIEEPEEHLPWWAFLVIGLAMALASSVALVQAMEGAQKSWRRKQMNTGKASELDEDMEDPLEPREDMEVLLPPQPMASARSPLVFNSPSPSSAEAFARAAGSVSTPIAQPVILPKAVPSPSNWRPNAGPVVQVFYSTSPVASS</sequence>
<keyword evidence="1" id="KW-0812">Transmembrane</keyword>
<comment type="caution">
    <text evidence="2">The sequence shown here is derived from an EMBL/GenBank/DDBJ whole genome shotgun (WGS) entry which is preliminary data.</text>
</comment>
<organism evidence="2 3">
    <name type="scientific">Symbiodinium necroappetens</name>
    <dbReference type="NCBI Taxonomy" id="1628268"/>
    <lineage>
        <taxon>Eukaryota</taxon>
        <taxon>Sar</taxon>
        <taxon>Alveolata</taxon>
        <taxon>Dinophyceae</taxon>
        <taxon>Suessiales</taxon>
        <taxon>Symbiodiniaceae</taxon>
        <taxon>Symbiodinium</taxon>
    </lineage>
</organism>
<dbReference type="EMBL" id="CAJNJA010084308">
    <property type="protein sequence ID" value="CAE7936891.1"/>
    <property type="molecule type" value="Genomic_DNA"/>
</dbReference>
<accession>A0A813C4Q9</accession>
<feature type="transmembrane region" description="Helical" evidence="1">
    <location>
        <begin position="557"/>
        <end position="579"/>
    </location>
</feature>
<dbReference type="Proteomes" id="UP000601435">
    <property type="component" value="Unassembled WGS sequence"/>
</dbReference>
<evidence type="ECO:0000313" key="3">
    <source>
        <dbReference type="Proteomes" id="UP000601435"/>
    </source>
</evidence>
<protein>
    <submittedName>
        <fullName evidence="2">REV1 protein</fullName>
    </submittedName>
</protein>
<dbReference type="AlphaFoldDB" id="A0A813C4Q9"/>
<evidence type="ECO:0000313" key="2">
    <source>
        <dbReference type="EMBL" id="CAE7936891.1"/>
    </source>
</evidence>
<keyword evidence="3" id="KW-1185">Reference proteome</keyword>
<dbReference type="Pfam" id="PF20717">
    <property type="entry name" value="DUF6829"/>
    <property type="match status" value="1"/>
</dbReference>
<dbReference type="InterPro" id="IPR049232">
    <property type="entry name" value="DUF6829"/>
</dbReference>
<evidence type="ECO:0000256" key="1">
    <source>
        <dbReference type="SAM" id="Phobius"/>
    </source>
</evidence>
<keyword evidence="1" id="KW-1133">Transmembrane helix</keyword>
<proteinExistence type="predicted"/>
<name>A0A813C4Q9_9DINO</name>
<reference evidence="2" key="1">
    <citation type="submission" date="2021-02" db="EMBL/GenBank/DDBJ databases">
        <authorList>
            <person name="Dougan E. K."/>
            <person name="Rhodes N."/>
            <person name="Thang M."/>
            <person name="Chan C."/>
        </authorList>
    </citation>
    <scope>NUCLEOTIDE SEQUENCE</scope>
</reference>